<organism evidence="2 3">
    <name type="scientific">Trichinella spiralis</name>
    <name type="common">Trichina worm</name>
    <dbReference type="NCBI Taxonomy" id="6334"/>
    <lineage>
        <taxon>Eukaryota</taxon>
        <taxon>Metazoa</taxon>
        <taxon>Ecdysozoa</taxon>
        <taxon>Nematoda</taxon>
        <taxon>Enoplea</taxon>
        <taxon>Dorylaimia</taxon>
        <taxon>Trichinellida</taxon>
        <taxon>Trichinellidae</taxon>
        <taxon>Trichinella</taxon>
    </lineage>
</organism>
<reference evidence="2 3" key="1">
    <citation type="submission" date="2015-01" db="EMBL/GenBank/DDBJ databases">
        <title>Evolution of Trichinella species and genotypes.</title>
        <authorList>
            <person name="Korhonen P.K."/>
            <person name="Edoardo P."/>
            <person name="Giuseppe L.R."/>
            <person name="Gasser R.B."/>
        </authorList>
    </citation>
    <scope>NUCLEOTIDE SEQUENCE [LARGE SCALE GENOMIC DNA]</scope>
    <source>
        <strain evidence="2">ISS3</strain>
    </source>
</reference>
<dbReference type="EMBL" id="JYDH01000277">
    <property type="protein sequence ID" value="KRY27168.1"/>
    <property type="molecule type" value="Genomic_DNA"/>
</dbReference>
<keyword evidence="1" id="KW-0472">Membrane</keyword>
<gene>
    <name evidence="2" type="ORF">T01_7311</name>
</gene>
<protein>
    <submittedName>
        <fullName evidence="2">Uncharacterized protein</fullName>
    </submittedName>
</protein>
<keyword evidence="1" id="KW-0812">Transmembrane</keyword>
<evidence type="ECO:0000313" key="3">
    <source>
        <dbReference type="Proteomes" id="UP000054776"/>
    </source>
</evidence>
<feature type="transmembrane region" description="Helical" evidence="1">
    <location>
        <begin position="69"/>
        <end position="91"/>
    </location>
</feature>
<name>A0A0V1AQV1_TRISP</name>
<proteinExistence type="predicted"/>
<dbReference type="InParanoid" id="A0A0V1AQV1"/>
<comment type="caution">
    <text evidence="2">The sequence shown here is derived from an EMBL/GenBank/DDBJ whole genome shotgun (WGS) entry which is preliminary data.</text>
</comment>
<keyword evidence="1" id="KW-1133">Transmembrane helix</keyword>
<dbReference type="Proteomes" id="UP000054776">
    <property type="component" value="Unassembled WGS sequence"/>
</dbReference>
<dbReference type="AlphaFoldDB" id="A0A0V1AQV1"/>
<accession>A0A0V1AQV1</accession>
<evidence type="ECO:0000256" key="1">
    <source>
        <dbReference type="SAM" id="Phobius"/>
    </source>
</evidence>
<evidence type="ECO:0000313" key="2">
    <source>
        <dbReference type="EMBL" id="KRY27168.1"/>
    </source>
</evidence>
<sequence>MKSWRRIPLSPLSQDLPTDLFLNVGRQLPWYVSVSSAISARSGCRLPFFNASFVAVGTEKCWSAACRDFWCCGMLAMACDVWSTLFIMLLVPTATRAVLRAKQAQA</sequence>
<keyword evidence="3" id="KW-1185">Reference proteome</keyword>
<dbReference type="OrthoDB" id="5929157at2759"/>